<feature type="transmembrane region" description="Helical" evidence="2">
    <location>
        <begin position="541"/>
        <end position="559"/>
    </location>
</feature>
<evidence type="ECO:0000256" key="2">
    <source>
        <dbReference type="SAM" id="Phobius"/>
    </source>
</evidence>
<dbReference type="eggNOG" id="COG0308">
    <property type="taxonomic scope" value="Bacteria"/>
</dbReference>
<proteinExistence type="predicted"/>
<feature type="transmembrane region" description="Helical" evidence="2">
    <location>
        <begin position="379"/>
        <end position="396"/>
    </location>
</feature>
<dbReference type="OrthoDB" id="100605at2"/>
<keyword evidence="5" id="KW-1185">Reference proteome</keyword>
<dbReference type="STRING" id="1300345.LF41_2900"/>
<feature type="transmembrane region" description="Helical" evidence="2">
    <location>
        <begin position="325"/>
        <end position="348"/>
    </location>
</feature>
<feature type="transmembrane region" description="Helical" evidence="2">
    <location>
        <begin position="107"/>
        <end position="127"/>
    </location>
</feature>
<dbReference type="PATRIC" id="fig|1300345.3.peg.1452"/>
<accession>A0A0A2X220</accession>
<feature type="transmembrane region" description="Helical" evidence="2">
    <location>
        <begin position="21"/>
        <end position="40"/>
    </location>
</feature>
<gene>
    <name evidence="4" type="ORF">LF41_2900</name>
</gene>
<keyword evidence="2" id="KW-1133">Transmembrane helix</keyword>
<evidence type="ECO:0000256" key="1">
    <source>
        <dbReference type="SAM" id="MobiDB-lite"/>
    </source>
</evidence>
<comment type="caution">
    <text evidence="4">The sequence shown here is derived from an EMBL/GenBank/DDBJ whole genome shotgun (WGS) entry which is preliminary data.</text>
</comment>
<feature type="domain" description="Peptidase M1 membrane alanine aminopeptidase" evidence="3">
    <location>
        <begin position="892"/>
        <end position="1056"/>
    </location>
</feature>
<dbReference type="SUPFAM" id="SSF55486">
    <property type="entry name" value="Metalloproteases ('zincins'), catalytic domain"/>
    <property type="match status" value="1"/>
</dbReference>
<evidence type="ECO:0000313" key="5">
    <source>
        <dbReference type="Proteomes" id="UP000030518"/>
    </source>
</evidence>
<keyword evidence="2" id="KW-0472">Membrane</keyword>
<keyword evidence="2" id="KW-0812">Transmembrane</keyword>
<dbReference type="EMBL" id="JRKJ01000008">
    <property type="protein sequence ID" value="KGQ19254.1"/>
    <property type="molecule type" value="Genomic_DNA"/>
</dbReference>
<dbReference type="RefSeq" id="WP_036168103.1">
    <property type="nucleotide sequence ID" value="NZ_JRKJ01000008.1"/>
</dbReference>
<dbReference type="InterPro" id="IPR027268">
    <property type="entry name" value="Peptidase_M4/M1_CTD_sf"/>
</dbReference>
<protein>
    <submittedName>
        <fullName evidence="4">Putative membrane protein</fullName>
    </submittedName>
</protein>
<dbReference type="GO" id="GO:0008237">
    <property type="term" value="F:metallopeptidase activity"/>
    <property type="evidence" value="ECO:0007669"/>
    <property type="project" value="InterPro"/>
</dbReference>
<feature type="transmembrane region" description="Helical" evidence="2">
    <location>
        <begin position="488"/>
        <end position="508"/>
    </location>
</feature>
<sequence length="1206" mass="132670">MTLGTIFRFEFGYQARRVSTWLYCVAVFFIAWSIIQGNYVDDARNGWTLINAPLIVASTTVVACLFWLFVGASVAGDAASRDIESGLHPLSYTAPVSKFHYLAGRFLAAYALNAMILLAVPAGMLLGMHWPDVEPEIVGPWRPDAFALAYVSIILPNVFIATAVQFAFAALGRRAILGYFGSVVLFFASMGLAAFVMTALREQDLARLLDPVGMISIVGNLYDTWTTTEKNTRLVGLQPILVGNRLLWLAVGAAVLAWTYARFRLAHPAEGKRRVRRMKARAKMHDEVSAASVAVRLAPIADRRFGLATQLRQLRAVTGRSLRTLATGWTVFPPLALVAFLVCVAVPARMEYLGVPLLPRTEHVLTYLTAALANPGNRVWMIVPLLIIFYAGELVWGERDARMGEISGAAPVPDWVFFVGKFLALALVLIGWMFVLATCGVIGQAVLGYAHFEMGLYAKVLFGLQLTDYLLFALLALTVHTVVNQKHLGTLAALALYALIAFAPLLGIEHKLLVFGASPEWSYSDIRGFGASLQPWLAFKAYWIAWALLLAVLARLAWVRGRESDLGARLQLARARWTRPTMGAAALAGIATVGLGAYIFYNTNVLNAYSTQEDRLASKAAYERLYARYADVPQPTLVASRMRVELYPRTHGADFRGSYRLVNATRQAIDTVHVATATGDGIDTRTLRFDRPATRVLEDAALGHQIYKLATPLQPGASMQLHYDVRFAPRGFGNRGADDSVVANGSWLQTANLLPTIGYQPRRELQEPGDRLTQGLPARPKFPLLEDTRPRNAAPGDVGIQFDAIVGTDDGQTAIAPGALRRSWRENGRRYFEYASNAPIREDVQFFSGDYAVHRTRCNGVGVEVVHHPTHTGIVADMARSACASLARYTQLFGPYPHRTMRIVENAARDIGAHAEPGLVDYGDGFSLLNPAGEPDGLNLVFAVTAHEVAHQWWGQKLAPARVEGAGLLVESLATYSATQVMESTLGPDQLQGYLDMMRGEYQVPRSRASPPLLRATEQFLNYRKGPLAIYALSQYIGRDNVNLALRRLLASHPPGHTPRATTLDLYREFEAVTPAQYRPLLHDLFAANTYWELSATQAKARKVGEGWQVTVDLRARKLLVDDAGEEIDRSLDEWIEIGVFPGEAGKQENGEVIPGKAMSLQKHRISKATQTITVTVPNEPGYVGIDPRALLVDVRPRDNFVDVGR</sequence>
<name>A0A0A2X220_9GAMM</name>
<dbReference type="Gene3D" id="1.10.390.10">
    <property type="entry name" value="Neutral Protease Domain 2"/>
    <property type="match status" value="1"/>
</dbReference>
<reference evidence="4 5" key="1">
    <citation type="submission" date="2014-09" db="EMBL/GenBank/DDBJ databases">
        <title>Genome sequences of Lysobacter dokdonensis DS-58.</title>
        <authorList>
            <person name="Kim J.F."/>
            <person name="Kwak M.-J."/>
        </authorList>
    </citation>
    <scope>NUCLEOTIDE SEQUENCE [LARGE SCALE GENOMIC DNA]</scope>
    <source>
        <strain evidence="4 5">DS-58</strain>
    </source>
</reference>
<dbReference type="Proteomes" id="UP000030518">
    <property type="component" value="Unassembled WGS sequence"/>
</dbReference>
<feature type="transmembrane region" description="Helical" evidence="2">
    <location>
        <begin position="176"/>
        <end position="200"/>
    </location>
</feature>
<feature type="transmembrane region" description="Helical" evidence="2">
    <location>
        <begin position="246"/>
        <end position="263"/>
    </location>
</feature>
<feature type="transmembrane region" description="Helical" evidence="2">
    <location>
        <begin position="147"/>
        <end position="169"/>
    </location>
</feature>
<evidence type="ECO:0000259" key="3">
    <source>
        <dbReference type="Pfam" id="PF01433"/>
    </source>
</evidence>
<feature type="transmembrane region" description="Helical" evidence="2">
    <location>
        <begin position="52"/>
        <end position="75"/>
    </location>
</feature>
<dbReference type="GO" id="GO:0008270">
    <property type="term" value="F:zinc ion binding"/>
    <property type="evidence" value="ECO:0007669"/>
    <property type="project" value="InterPro"/>
</dbReference>
<feature type="region of interest" description="Disordered" evidence="1">
    <location>
        <begin position="770"/>
        <end position="790"/>
    </location>
</feature>
<dbReference type="InterPro" id="IPR014782">
    <property type="entry name" value="Peptidase_M1_dom"/>
</dbReference>
<dbReference type="AlphaFoldDB" id="A0A0A2X220"/>
<dbReference type="Pfam" id="PF01433">
    <property type="entry name" value="Peptidase_M1"/>
    <property type="match status" value="1"/>
</dbReference>
<evidence type="ECO:0000313" key="4">
    <source>
        <dbReference type="EMBL" id="KGQ19254.1"/>
    </source>
</evidence>
<organism evidence="4 5">
    <name type="scientific">Lysobacter dokdonensis DS-58</name>
    <dbReference type="NCBI Taxonomy" id="1300345"/>
    <lineage>
        <taxon>Bacteria</taxon>
        <taxon>Pseudomonadati</taxon>
        <taxon>Pseudomonadota</taxon>
        <taxon>Gammaproteobacteria</taxon>
        <taxon>Lysobacterales</taxon>
        <taxon>Lysobacteraceae</taxon>
        <taxon>Noviluteimonas</taxon>
    </lineage>
</organism>
<feature type="transmembrane region" description="Helical" evidence="2">
    <location>
        <begin position="456"/>
        <end position="476"/>
    </location>
</feature>
<feature type="transmembrane region" description="Helical" evidence="2">
    <location>
        <begin position="422"/>
        <end position="450"/>
    </location>
</feature>
<feature type="transmembrane region" description="Helical" evidence="2">
    <location>
        <begin position="580"/>
        <end position="601"/>
    </location>
</feature>